<dbReference type="InterPro" id="IPR014729">
    <property type="entry name" value="Rossmann-like_a/b/a_fold"/>
</dbReference>
<dbReference type="Proteomes" id="UP001153069">
    <property type="component" value="Unassembled WGS sequence"/>
</dbReference>
<dbReference type="SUPFAM" id="SSF52374">
    <property type="entry name" value="Nucleotidylyl transferase"/>
    <property type="match status" value="1"/>
</dbReference>
<sequence length="237" mass="25952">MAQQQQDAEENPPRRCVVVLGSAANPPHRGHLHCLKLGKHKAESLGYQVLTTSIAIAPHGYVKQKMTKDAPQSALVLSDASRLRILELITQGNNAVAQFHCPDRAYGSALELGKSIRPDDSVAIVIVKGGDRGKNKWRKEPKAQHGAILTVCCARDQEQWQTLQKLFAKDQCEGLVKDQNFHLALEVGPPTSSTMIRFILLQEGSSEEGKVALLADHRYSGEAARYMLSQVPVDSIG</sequence>
<organism evidence="1 2">
    <name type="scientific">Seminavis robusta</name>
    <dbReference type="NCBI Taxonomy" id="568900"/>
    <lineage>
        <taxon>Eukaryota</taxon>
        <taxon>Sar</taxon>
        <taxon>Stramenopiles</taxon>
        <taxon>Ochrophyta</taxon>
        <taxon>Bacillariophyta</taxon>
        <taxon>Bacillariophyceae</taxon>
        <taxon>Bacillariophycidae</taxon>
        <taxon>Naviculales</taxon>
        <taxon>Naviculaceae</taxon>
        <taxon>Seminavis</taxon>
    </lineage>
</organism>
<evidence type="ECO:0000313" key="1">
    <source>
        <dbReference type="EMBL" id="CAB9510520.1"/>
    </source>
</evidence>
<evidence type="ECO:0008006" key="3">
    <source>
        <dbReference type="Google" id="ProtNLM"/>
    </source>
</evidence>
<name>A0A9N8HFL1_9STRA</name>
<protein>
    <recommendedName>
        <fullName evidence="3">Cytidyltransferase-like domain-containing protein</fullName>
    </recommendedName>
</protein>
<reference evidence="1" key="1">
    <citation type="submission" date="2020-06" db="EMBL/GenBank/DDBJ databases">
        <authorList>
            <consortium name="Plant Systems Biology data submission"/>
        </authorList>
    </citation>
    <scope>NUCLEOTIDE SEQUENCE</scope>
    <source>
        <strain evidence="1">D6</strain>
    </source>
</reference>
<gene>
    <name evidence="1" type="ORF">SEMRO_440_G143400.1</name>
</gene>
<keyword evidence="2" id="KW-1185">Reference proteome</keyword>
<comment type="caution">
    <text evidence="1">The sequence shown here is derived from an EMBL/GenBank/DDBJ whole genome shotgun (WGS) entry which is preliminary data.</text>
</comment>
<proteinExistence type="predicted"/>
<evidence type="ECO:0000313" key="2">
    <source>
        <dbReference type="Proteomes" id="UP001153069"/>
    </source>
</evidence>
<accession>A0A9N8HFL1</accession>
<dbReference type="Gene3D" id="3.40.50.620">
    <property type="entry name" value="HUPs"/>
    <property type="match status" value="1"/>
</dbReference>
<dbReference type="EMBL" id="CAICTM010000439">
    <property type="protein sequence ID" value="CAB9510520.1"/>
    <property type="molecule type" value="Genomic_DNA"/>
</dbReference>
<dbReference type="AlphaFoldDB" id="A0A9N8HFL1"/>